<name>A0A7R9WWC6_9STRA</name>
<feature type="region of interest" description="Disordered" evidence="2">
    <location>
        <begin position="24"/>
        <end position="50"/>
    </location>
</feature>
<evidence type="ECO:0000256" key="1">
    <source>
        <dbReference type="SAM" id="Coils"/>
    </source>
</evidence>
<dbReference type="Pfam" id="PF14966">
    <property type="entry name" value="DNA_repr_REX1B"/>
    <property type="match status" value="1"/>
</dbReference>
<dbReference type="EMBL" id="HBEF01014970">
    <property type="protein sequence ID" value="CAD8337250.1"/>
    <property type="molecule type" value="Transcribed_RNA"/>
</dbReference>
<evidence type="ECO:0000313" key="3">
    <source>
        <dbReference type="EMBL" id="CAD8337250.1"/>
    </source>
</evidence>
<gene>
    <name evidence="3" type="ORF">CAUS1442_LOCUS9378</name>
</gene>
<feature type="coiled-coil region" evidence="1">
    <location>
        <begin position="68"/>
        <end position="97"/>
    </location>
</feature>
<dbReference type="AlphaFoldDB" id="A0A7R9WWC6"/>
<feature type="compositionally biased region" description="Polar residues" evidence="2">
    <location>
        <begin position="40"/>
        <end position="50"/>
    </location>
</feature>
<reference evidence="3" key="1">
    <citation type="submission" date="2021-01" db="EMBL/GenBank/DDBJ databases">
        <authorList>
            <person name="Corre E."/>
            <person name="Pelletier E."/>
            <person name="Niang G."/>
            <person name="Scheremetjew M."/>
            <person name="Finn R."/>
            <person name="Kale V."/>
            <person name="Holt S."/>
            <person name="Cochrane G."/>
            <person name="Meng A."/>
            <person name="Brown T."/>
            <person name="Cohen L."/>
        </authorList>
    </citation>
    <scope>NUCLEOTIDE SEQUENCE</scope>
    <source>
        <strain evidence="3">CCMP3328</strain>
    </source>
</reference>
<sequence length="246" mass="28103">MASQTEQNGIDIKQALEILSERPAHHHHGHAHANGKDGSQPRSCGCQSTDMPDNIKAMGQVIDMIGNEDEEDAEKKAAELQKEQSKQRQRKIQQELEGMSVVELLQTVQKVQQDRVSTYKEYEGCLETVLKSGNLSQYPETVTKITAIFAVLSDTMKRVQSILQQQHQRNDLSKFVQQLQQQEKEKLQYTAAYHLERIRQQNHDGNGDSIADVYTKNVQSLKQKLAVCVERINEILEELRCEMMED</sequence>
<accession>A0A7R9WWC6</accession>
<dbReference type="InterPro" id="IPR039491">
    <property type="entry name" value="REX1-B"/>
</dbReference>
<dbReference type="PANTHER" id="PTHR28309:SF1">
    <property type="entry name" value="REQUIRED FOR EXCISION 1-B DOMAIN-CONTAINING PROTEIN"/>
    <property type="match status" value="1"/>
</dbReference>
<dbReference type="PANTHER" id="PTHR28309">
    <property type="entry name" value="REQUIRED FOR EXCISION 1-B DOMAIN-CONTAINING PROTEIN"/>
    <property type="match status" value="1"/>
</dbReference>
<organism evidence="3">
    <name type="scientific">Craspedostauros australis</name>
    <dbReference type="NCBI Taxonomy" id="1486917"/>
    <lineage>
        <taxon>Eukaryota</taxon>
        <taxon>Sar</taxon>
        <taxon>Stramenopiles</taxon>
        <taxon>Ochrophyta</taxon>
        <taxon>Bacillariophyta</taxon>
        <taxon>Bacillariophyceae</taxon>
        <taxon>Bacillariophycidae</taxon>
        <taxon>Naviculales</taxon>
        <taxon>Naviculaceae</taxon>
        <taxon>Craspedostauros</taxon>
    </lineage>
</organism>
<keyword evidence="1" id="KW-0175">Coiled coil</keyword>
<evidence type="ECO:0000256" key="2">
    <source>
        <dbReference type="SAM" id="MobiDB-lite"/>
    </source>
</evidence>
<protein>
    <submittedName>
        <fullName evidence="3">Uncharacterized protein</fullName>
    </submittedName>
</protein>
<proteinExistence type="predicted"/>
<feature type="compositionally biased region" description="Basic residues" evidence="2">
    <location>
        <begin position="24"/>
        <end position="33"/>
    </location>
</feature>